<dbReference type="PANTHER" id="PTHR43459">
    <property type="entry name" value="ENOYL-COA HYDRATASE"/>
    <property type="match status" value="1"/>
</dbReference>
<dbReference type="SUPFAM" id="SSF52096">
    <property type="entry name" value="ClpP/crotonase"/>
    <property type="match status" value="1"/>
</dbReference>
<dbReference type="InterPro" id="IPR029045">
    <property type="entry name" value="ClpP/crotonase-like_dom_sf"/>
</dbReference>
<dbReference type="InterPro" id="IPR018376">
    <property type="entry name" value="Enoyl-CoA_hyd/isom_CS"/>
</dbReference>
<dbReference type="RefSeq" id="WP_108580263.1">
    <property type="nucleotide sequence ID" value="NZ_CP026952.1"/>
</dbReference>
<dbReference type="AlphaFoldDB" id="A0A2S0WQT4"/>
<organism evidence="2 3">
    <name type="scientific">Aeromicrobium chenweiae</name>
    <dbReference type="NCBI Taxonomy" id="2079793"/>
    <lineage>
        <taxon>Bacteria</taxon>
        <taxon>Bacillati</taxon>
        <taxon>Actinomycetota</taxon>
        <taxon>Actinomycetes</taxon>
        <taxon>Propionibacteriales</taxon>
        <taxon>Nocardioidaceae</taxon>
        <taxon>Aeromicrobium</taxon>
    </lineage>
</organism>
<dbReference type="PANTHER" id="PTHR43459:SF1">
    <property type="entry name" value="EG:BACN32G11.4 PROTEIN"/>
    <property type="match status" value="1"/>
</dbReference>
<accession>A0A5F2ENG1</accession>
<reference evidence="3" key="1">
    <citation type="submission" date="2018-01" db="EMBL/GenBank/DDBJ databases">
        <authorList>
            <person name="Li J."/>
        </authorList>
    </citation>
    <scope>NUCLEOTIDE SEQUENCE [LARGE SCALE GENOMIC DNA]</scope>
    <source>
        <strain evidence="3">592</strain>
    </source>
</reference>
<dbReference type="GO" id="GO:0003824">
    <property type="term" value="F:catalytic activity"/>
    <property type="evidence" value="ECO:0007669"/>
    <property type="project" value="InterPro"/>
</dbReference>
<accession>A0A2S0WQT4</accession>
<dbReference type="OrthoDB" id="3473569at2"/>
<dbReference type="PROSITE" id="PS00166">
    <property type="entry name" value="ENOYL_COA_HYDRATASE"/>
    <property type="match status" value="1"/>
</dbReference>
<dbReference type="Pfam" id="PF00378">
    <property type="entry name" value="ECH_1"/>
    <property type="match status" value="1"/>
</dbReference>
<keyword evidence="3" id="KW-1185">Reference proteome</keyword>
<name>A0A2S0WQT4_9ACTN</name>
<evidence type="ECO:0000313" key="3">
    <source>
        <dbReference type="Proteomes" id="UP000244384"/>
    </source>
</evidence>
<dbReference type="InterPro" id="IPR001753">
    <property type="entry name" value="Enoyl-CoA_hydra/iso"/>
</dbReference>
<sequence length="250" mass="25552">MAAVTLETVDGVGRIVLARPDNANSFDLPTARDMAVAVEGLAGEDVRAITLTAQGKRFCAGGDVPSFLASDDPSAYLLELATVLEGALRALADTPKPVVAGVRGAVAGAGLGVMLSADVIIAAESTKFVMAYPGIGMTPDCGVSYLVPRAIGQQRALEFALTGRVLTAPEARDWGLVTTVVADEELDAAVEDMARGWAASAPAALGQAKRLIRGAWDVTGPQTGADESATIAGAITTAEAQRLVAAFTSR</sequence>
<comment type="similarity">
    <text evidence="1">Belongs to the enoyl-CoA hydratase/isomerase family.</text>
</comment>
<dbReference type="Proteomes" id="UP000244384">
    <property type="component" value="Chromosome"/>
</dbReference>
<protein>
    <submittedName>
        <fullName evidence="2">Enoyl-CoA hydratase</fullName>
    </submittedName>
</protein>
<proteinExistence type="inferred from homology"/>
<dbReference type="CDD" id="cd06558">
    <property type="entry name" value="crotonase-like"/>
    <property type="match status" value="1"/>
</dbReference>
<evidence type="ECO:0000313" key="2">
    <source>
        <dbReference type="EMBL" id="AWB93672.1"/>
    </source>
</evidence>
<dbReference type="KEGG" id="aez:C3E78_16440"/>
<evidence type="ECO:0000256" key="1">
    <source>
        <dbReference type="RuleBase" id="RU003707"/>
    </source>
</evidence>
<dbReference type="Gene3D" id="3.90.226.10">
    <property type="entry name" value="2-enoyl-CoA Hydratase, Chain A, domain 1"/>
    <property type="match status" value="1"/>
</dbReference>
<gene>
    <name evidence="2" type="ORF">C3E78_16440</name>
</gene>
<dbReference type="EMBL" id="CP026952">
    <property type="protein sequence ID" value="AWB93672.1"/>
    <property type="molecule type" value="Genomic_DNA"/>
</dbReference>